<evidence type="ECO:0000313" key="2">
    <source>
        <dbReference type="Proteomes" id="UP000226338"/>
    </source>
</evidence>
<gene>
    <name evidence="1" type="ORF">BMBtpLA3_52</name>
</gene>
<dbReference type="EMBL" id="KX190834">
    <property type="protein sequence ID" value="ANT40087.1"/>
    <property type="molecule type" value="Genomic_DNA"/>
</dbReference>
<reference evidence="1 2" key="1">
    <citation type="submission" date="2016-05" db="EMBL/GenBank/DDBJ databases">
        <title>Undiscovered low abundance phages are ubiquitous in bacterial genomes.</title>
        <authorList>
            <person name="Dong Z."/>
            <person name="Liu H."/>
            <person name="Zheng J."/>
            <person name="Peng D."/>
        </authorList>
    </citation>
    <scope>NUCLEOTIDE SEQUENCE [LARGE SCALE GENOMIC DNA]</scope>
</reference>
<accession>A0A1B1P7K6</accession>
<proteinExistence type="predicted"/>
<dbReference type="Proteomes" id="UP000226338">
    <property type="component" value="Segment"/>
</dbReference>
<organism evidence="1 2">
    <name type="scientific">Bacillus phage BMBtpLA3</name>
    <dbReference type="NCBI Taxonomy" id="1868824"/>
    <lineage>
        <taxon>Viruses</taxon>
        <taxon>Duplodnaviria</taxon>
        <taxon>Heunggongvirae</taxon>
        <taxon>Uroviricota</taxon>
        <taxon>Caudoviricetes</taxon>
        <taxon>Lwoffvirus</taxon>
        <taxon>Lwoffvirus TP21</taxon>
    </lineage>
</organism>
<name>A0A1B1P7K6_9CAUD</name>
<evidence type="ECO:0000313" key="1">
    <source>
        <dbReference type="EMBL" id="ANT40087.1"/>
    </source>
</evidence>
<sequence>MIAQFNKFTPENIVLGSGTGIFFNWKQGEEKMIDVGATQGDLSFTYAPSLEAIKARGVRGKVKGLQYVSESETKMKAGFLEWIRKELIKHFLLNAQISEYTQDGTEPGKVKGKGVIIRGNENLMNACGNDVYIDDITVIGRSNDGNIYRITMFNALPTSGFEAVFSEAEVAPEVEFTGHNDPNDPMTPPFEIEIFEPDGKCGPDFEKNHARVFIDAEKIEE</sequence>
<protein>
    <submittedName>
        <fullName evidence="1">Uncharacterized protein</fullName>
    </submittedName>
</protein>